<dbReference type="InterPro" id="IPR000917">
    <property type="entry name" value="Sulfatase_N"/>
</dbReference>
<dbReference type="GO" id="GO:0005737">
    <property type="term" value="C:cytoplasm"/>
    <property type="evidence" value="ECO:0007669"/>
    <property type="project" value="TreeGrafter"/>
</dbReference>
<evidence type="ECO:0000256" key="1">
    <source>
        <dbReference type="ARBA" id="ARBA00022723"/>
    </source>
</evidence>
<dbReference type="GO" id="GO:0046872">
    <property type="term" value="F:metal ion binding"/>
    <property type="evidence" value="ECO:0007669"/>
    <property type="project" value="UniProtKB-KW"/>
</dbReference>
<dbReference type="EMBL" id="JACIEH010000005">
    <property type="protein sequence ID" value="MBB4101066.1"/>
    <property type="molecule type" value="Genomic_DNA"/>
</dbReference>
<dbReference type="Pfam" id="PF16347">
    <property type="entry name" value="SGSH_C"/>
    <property type="match status" value="1"/>
</dbReference>
<evidence type="ECO:0000259" key="4">
    <source>
        <dbReference type="Pfam" id="PF00884"/>
    </source>
</evidence>
<sequence length="525" mass="57348">MTGFSLNRRALIGAAGSTFLASLAARARVPGGARPNLILFFPDEMRADSLACYGNPVTRTPAFDLLAKQGTRFANCHVQTPICAASRCSMLTGLPTSATGHRGFGYLLQPDEPNLFRTLREGGYDTYFFGKNDVLAPETFARSLTDWADPPAPGAAAGDHAPGARRGKVDGPTTMLLPATDDRRATSDYGILKRAIQVIERREQDRPFCLFLPVFQPHPPYHAPDGFQDMYKPGDLPPLIPPGTKGRPAYHQAIREKYRLNEVDDAVLRQVRATYYGQVSYTDWLLGELMEALERTGRDKDTALLVSSDHGDYAGDYGLVEKWHGGLETCLTHVPMIGRVPGGVGGNVATGMTELYDVLPTFLDLAGLSSTHTNFARSMMPQLRGGQGDPERAAFTEAGMNVYEPQAFDTPSGGLYARKSELAAEQPALVGRAASVRTQRYTFVQRPQGLSELYDRQADPSELDNLIGQRSHAKVQDMLERRLLDWYINTTGVPVDTRNSRDVPNFTAPLAPKADGAAATAILDR</sequence>
<dbReference type="Proteomes" id="UP000557392">
    <property type="component" value="Unassembled WGS sequence"/>
</dbReference>
<gene>
    <name evidence="6" type="ORF">GGR46_004656</name>
</gene>
<keyword evidence="2 6" id="KW-0378">Hydrolase</keyword>
<feature type="region of interest" description="Disordered" evidence="3">
    <location>
        <begin position="151"/>
        <end position="179"/>
    </location>
</feature>
<keyword evidence="7" id="KW-1185">Reference proteome</keyword>
<dbReference type="GO" id="GO:0047753">
    <property type="term" value="F:choline-sulfatase activity"/>
    <property type="evidence" value="ECO:0007669"/>
    <property type="project" value="UniProtKB-EC"/>
</dbReference>
<feature type="domain" description="Sulfatase N-terminal" evidence="4">
    <location>
        <begin position="35"/>
        <end position="367"/>
    </location>
</feature>
<dbReference type="Gene3D" id="3.40.720.10">
    <property type="entry name" value="Alkaline Phosphatase, subunit A"/>
    <property type="match status" value="1"/>
</dbReference>
<dbReference type="GO" id="GO:0004423">
    <property type="term" value="F:iduronate-2-sulfatase activity"/>
    <property type="evidence" value="ECO:0007669"/>
    <property type="project" value="TreeGrafter"/>
</dbReference>
<dbReference type="SUPFAM" id="SSF53649">
    <property type="entry name" value="Alkaline phosphatase-like"/>
    <property type="match status" value="1"/>
</dbReference>
<comment type="caution">
    <text evidence="6">The sequence shown here is derived from an EMBL/GenBank/DDBJ whole genome shotgun (WGS) entry which is preliminary data.</text>
</comment>
<reference evidence="6 7" key="1">
    <citation type="submission" date="2020-08" db="EMBL/GenBank/DDBJ databases">
        <title>Genomic Encyclopedia of Type Strains, Phase IV (KMG-IV): sequencing the most valuable type-strain genomes for metagenomic binning, comparative biology and taxonomic classification.</title>
        <authorList>
            <person name="Goeker M."/>
        </authorList>
    </citation>
    <scope>NUCLEOTIDE SEQUENCE [LARGE SCALE GENOMIC DNA]</scope>
    <source>
        <strain evidence="6 7">DSM 101806</strain>
    </source>
</reference>
<protein>
    <submittedName>
        <fullName evidence="6">Choline-sulfatase</fullName>
        <ecNumber evidence="6">3.1.6.6</ecNumber>
    </submittedName>
</protein>
<dbReference type="PANTHER" id="PTHR45953:SF1">
    <property type="entry name" value="IDURONATE 2-SULFATASE"/>
    <property type="match status" value="1"/>
</dbReference>
<name>A0A7W6JX37_9SPHN</name>
<organism evidence="6 7">
    <name type="scientific">Sphingomonas kyeonggiensis</name>
    <dbReference type="NCBI Taxonomy" id="1268553"/>
    <lineage>
        <taxon>Bacteria</taxon>
        <taxon>Pseudomonadati</taxon>
        <taxon>Pseudomonadota</taxon>
        <taxon>Alphaproteobacteria</taxon>
        <taxon>Sphingomonadales</taxon>
        <taxon>Sphingomonadaceae</taxon>
        <taxon>Sphingomonas</taxon>
    </lineage>
</organism>
<dbReference type="InterPro" id="IPR032506">
    <property type="entry name" value="SGSH_C"/>
</dbReference>
<evidence type="ECO:0000313" key="6">
    <source>
        <dbReference type="EMBL" id="MBB4101066.1"/>
    </source>
</evidence>
<dbReference type="CDD" id="cd16150">
    <property type="entry name" value="sulfatase_like"/>
    <property type="match status" value="1"/>
</dbReference>
<evidence type="ECO:0000256" key="2">
    <source>
        <dbReference type="ARBA" id="ARBA00022801"/>
    </source>
</evidence>
<dbReference type="Pfam" id="PF00884">
    <property type="entry name" value="Sulfatase"/>
    <property type="match status" value="1"/>
</dbReference>
<evidence type="ECO:0000259" key="5">
    <source>
        <dbReference type="Pfam" id="PF16347"/>
    </source>
</evidence>
<evidence type="ECO:0000256" key="3">
    <source>
        <dbReference type="SAM" id="MobiDB-lite"/>
    </source>
</evidence>
<feature type="domain" description="N-sulphoglucosamine sulphohydrolase C-terminal" evidence="5">
    <location>
        <begin position="429"/>
        <end position="485"/>
    </location>
</feature>
<dbReference type="PANTHER" id="PTHR45953">
    <property type="entry name" value="IDURONATE 2-SULFATASE"/>
    <property type="match status" value="1"/>
</dbReference>
<accession>A0A7W6JX37</accession>
<dbReference type="EC" id="3.1.6.6" evidence="6"/>
<keyword evidence="1" id="KW-0479">Metal-binding</keyword>
<dbReference type="InterPro" id="IPR017850">
    <property type="entry name" value="Alkaline_phosphatase_core_sf"/>
</dbReference>
<evidence type="ECO:0000313" key="7">
    <source>
        <dbReference type="Proteomes" id="UP000557392"/>
    </source>
</evidence>
<proteinExistence type="predicted"/>
<dbReference type="AlphaFoldDB" id="A0A7W6JX37"/>
<dbReference type="RefSeq" id="WP_184000437.1">
    <property type="nucleotide sequence ID" value="NZ_JACIEH010000005.1"/>
</dbReference>